<dbReference type="Pfam" id="PF00970">
    <property type="entry name" value="FAD_binding_6"/>
    <property type="match status" value="1"/>
</dbReference>
<dbReference type="SUPFAM" id="SSF52343">
    <property type="entry name" value="Ferredoxin reductase-like, C-terminal NADP-linked domain"/>
    <property type="match status" value="1"/>
</dbReference>
<protein>
    <submittedName>
        <fullName evidence="4">NAD(P)H-flavin reductase</fullName>
    </submittedName>
</protein>
<dbReference type="SUPFAM" id="SSF54292">
    <property type="entry name" value="2Fe-2S ferredoxin-like"/>
    <property type="match status" value="1"/>
</dbReference>
<dbReference type="EMBL" id="LT629763">
    <property type="protein sequence ID" value="SDS14608.1"/>
    <property type="molecule type" value="Genomic_DNA"/>
</dbReference>
<dbReference type="InterPro" id="IPR012675">
    <property type="entry name" value="Beta-grasp_dom_sf"/>
</dbReference>
<dbReference type="CDD" id="cd00207">
    <property type="entry name" value="fer2"/>
    <property type="match status" value="1"/>
</dbReference>
<accession>A0A1H1PTT9</accession>
<dbReference type="OrthoDB" id="9806195at2"/>
<name>A0A1H1PTT9_9GAMM</name>
<dbReference type="PANTHER" id="PTHR47354:SF3">
    <property type="entry name" value="OXIDOREDUCTASE-RELATED"/>
    <property type="match status" value="1"/>
</dbReference>
<dbReference type="InterPro" id="IPR001433">
    <property type="entry name" value="OxRdtase_FAD/NAD-bd"/>
</dbReference>
<dbReference type="InterPro" id="IPR050415">
    <property type="entry name" value="MRET"/>
</dbReference>
<reference evidence="5" key="1">
    <citation type="submission" date="2016-10" db="EMBL/GenBank/DDBJ databases">
        <authorList>
            <person name="Varghese N."/>
            <person name="Submissions S."/>
        </authorList>
    </citation>
    <scope>NUCLEOTIDE SEQUENCE [LARGE SCALE GENOMIC DNA]</scope>
    <source>
        <strain evidence="5">JCM 14963</strain>
    </source>
</reference>
<dbReference type="InterPro" id="IPR008333">
    <property type="entry name" value="Cbr1-like_FAD-bd_dom"/>
</dbReference>
<dbReference type="InterPro" id="IPR039261">
    <property type="entry name" value="FNR_nucleotide-bd"/>
</dbReference>
<dbReference type="GO" id="GO:0016491">
    <property type="term" value="F:oxidoreductase activity"/>
    <property type="evidence" value="ECO:0007669"/>
    <property type="project" value="InterPro"/>
</dbReference>
<dbReference type="SUPFAM" id="SSF63380">
    <property type="entry name" value="Riboflavin synthase domain-like"/>
    <property type="match status" value="1"/>
</dbReference>
<dbReference type="InterPro" id="IPR017938">
    <property type="entry name" value="Riboflavin_synthase-like_b-brl"/>
</dbReference>
<dbReference type="RefSeq" id="WP_092284877.1">
    <property type="nucleotide sequence ID" value="NZ_LT629763.1"/>
</dbReference>
<dbReference type="InterPro" id="IPR017927">
    <property type="entry name" value="FAD-bd_FR_type"/>
</dbReference>
<evidence type="ECO:0000313" key="4">
    <source>
        <dbReference type="EMBL" id="SDS14608.1"/>
    </source>
</evidence>
<dbReference type="Pfam" id="PF00111">
    <property type="entry name" value="Fer2"/>
    <property type="match status" value="1"/>
</dbReference>
<dbReference type="AlphaFoldDB" id="A0A1H1PTT9"/>
<evidence type="ECO:0000313" key="5">
    <source>
        <dbReference type="Proteomes" id="UP000243413"/>
    </source>
</evidence>
<comment type="cofactor">
    <cofactor evidence="1">
        <name>[2Fe-2S] cluster</name>
        <dbReference type="ChEBI" id="CHEBI:190135"/>
    </cofactor>
</comment>
<dbReference type="Proteomes" id="UP000243413">
    <property type="component" value="Chromosome I"/>
</dbReference>
<dbReference type="InterPro" id="IPR001041">
    <property type="entry name" value="2Fe-2S_ferredoxin-type"/>
</dbReference>
<dbReference type="PRINTS" id="PR00410">
    <property type="entry name" value="PHEHYDRXLASE"/>
</dbReference>
<dbReference type="PROSITE" id="PS51085">
    <property type="entry name" value="2FE2S_FER_2"/>
    <property type="match status" value="1"/>
</dbReference>
<feature type="domain" description="2Fe-2S ferredoxin-type" evidence="2">
    <location>
        <begin position="1"/>
        <end position="88"/>
    </location>
</feature>
<feature type="domain" description="FAD-binding FR-type" evidence="3">
    <location>
        <begin position="89"/>
        <end position="185"/>
    </location>
</feature>
<sequence length="312" mass="34135">MPELSIRGHQFQVPAGSNLLSALQAAGQPVSWSCRAGQCQSCLVQAPAQAIPAAAQRGLTPQQQAEGWLLACQCSVEQDMQLTLHDPASDGLPAQIESLERLPGGILVLRLRPLRPLRYQAGQHLTLWLSPQLGRSYSLASLPTEPLLEFHLQLHEGGAFSNQIRQAEPGQQLYLGAATGHLCYDPAWHDRPLLLLARGTGLAPLQALARDALRQEHAAPIQLWHWSAAEQDCYLQQPLRELAANTPSLQLHLRTRAQFDTDLRALRIGSRNSLALLCGSPGFIEQLRRPLFMAGLAGRQIIDEAFLAPQLG</sequence>
<dbReference type="InterPro" id="IPR036010">
    <property type="entry name" value="2Fe-2S_ferredoxin-like_sf"/>
</dbReference>
<evidence type="ECO:0000259" key="3">
    <source>
        <dbReference type="PROSITE" id="PS51384"/>
    </source>
</evidence>
<evidence type="ECO:0000259" key="2">
    <source>
        <dbReference type="PROSITE" id="PS51085"/>
    </source>
</evidence>
<dbReference type="GO" id="GO:0051536">
    <property type="term" value="F:iron-sulfur cluster binding"/>
    <property type="evidence" value="ECO:0007669"/>
    <property type="project" value="InterPro"/>
</dbReference>
<dbReference type="PRINTS" id="PR00371">
    <property type="entry name" value="FPNCR"/>
</dbReference>
<dbReference type="Gene3D" id="3.40.50.80">
    <property type="entry name" value="Nucleotide-binding domain of ferredoxin-NADP reductase (FNR) module"/>
    <property type="match status" value="1"/>
</dbReference>
<gene>
    <name evidence="4" type="ORF">SAMN05216271_1262</name>
</gene>
<dbReference type="STRING" id="472181.SAMN05216271_1262"/>
<organism evidence="4 5">
    <name type="scientific">Halopseudomonas sabulinigri</name>
    <dbReference type="NCBI Taxonomy" id="472181"/>
    <lineage>
        <taxon>Bacteria</taxon>
        <taxon>Pseudomonadati</taxon>
        <taxon>Pseudomonadota</taxon>
        <taxon>Gammaproteobacteria</taxon>
        <taxon>Pseudomonadales</taxon>
        <taxon>Pseudomonadaceae</taxon>
        <taxon>Halopseudomonas</taxon>
    </lineage>
</organism>
<dbReference type="PANTHER" id="PTHR47354">
    <property type="entry name" value="NADH OXIDOREDUCTASE HCR"/>
    <property type="match status" value="1"/>
</dbReference>
<dbReference type="Gene3D" id="3.10.20.30">
    <property type="match status" value="1"/>
</dbReference>
<dbReference type="InterPro" id="IPR001709">
    <property type="entry name" value="Flavoprot_Pyr_Nucl_cyt_Rdtase"/>
</dbReference>
<dbReference type="Pfam" id="PF00175">
    <property type="entry name" value="NAD_binding_1"/>
    <property type="match status" value="1"/>
</dbReference>
<dbReference type="PROSITE" id="PS51384">
    <property type="entry name" value="FAD_FR"/>
    <property type="match status" value="1"/>
</dbReference>
<dbReference type="Gene3D" id="2.40.30.10">
    <property type="entry name" value="Translation factors"/>
    <property type="match status" value="1"/>
</dbReference>
<proteinExistence type="predicted"/>
<evidence type="ECO:0000256" key="1">
    <source>
        <dbReference type="ARBA" id="ARBA00034078"/>
    </source>
</evidence>